<dbReference type="GO" id="GO:0000981">
    <property type="term" value="F:DNA-binding transcription factor activity, RNA polymerase II-specific"/>
    <property type="evidence" value="ECO:0007669"/>
    <property type="project" value="TreeGrafter"/>
</dbReference>
<dbReference type="InterPro" id="IPR051649">
    <property type="entry name" value="CUT_Homeobox"/>
</dbReference>
<dbReference type="InterPro" id="IPR009057">
    <property type="entry name" value="Homeodomain-like_sf"/>
</dbReference>
<dbReference type="Proteomes" id="UP001176961">
    <property type="component" value="Unassembled WGS sequence"/>
</dbReference>
<dbReference type="SUPFAM" id="SSF46689">
    <property type="entry name" value="Homeodomain-like"/>
    <property type="match status" value="1"/>
</dbReference>
<dbReference type="PANTHER" id="PTHR14057:SF47">
    <property type="entry name" value="HOMEOBOX PROTEIN ONECUT"/>
    <property type="match status" value="1"/>
</dbReference>
<reference evidence="3" key="1">
    <citation type="submission" date="2023-07" db="EMBL/GenBank/DDBJ databases">
        <authorList>
            <consortium name="CYATHOMIX"/>
        </authorList>
    </citation>
    <scope>NUCLEOTIDE SEQUENCE</scope>
    <source>
        <strain evidence="3">N/A</strain>
    </source>
</reference>
<protein>
    <submittedName>
        <fullName evidence="3">Uncharacterized protein</fullName>
    </submittedName>
</protein>
<evidence type="ECO:0000256" key="1">
    <source>
        <dbReference type="ARBA" id="ARBA00004123"/>
    </source>
</evidence>
<sequence length="51" mass="5677">MQLTISQQLGLDPTTVANFFMNARRRGHDQRTDDDISTVSSGSSHALDEQQ</sequence>
<accession>A0AA36M9H7</accession>
<gene>
    <name evidence="3" type="ORF">CYNAS_LOCUS13565</name>
</gene>
<evidence type="ECO:0000313" key="3">
    <source>
        <dbReference type="EMBL" id="CAJ0601582.1"/>
    </source>
</evidence>
<evidence type="ECO:0000256" key="2">
    <source>
        <dbReference type="SAM" id="MobiDB-lite"/>
    </source>
</evidence>
<dbReference type="InterPro" id="IPR001356">
    <property type="entry name" value="HD"/>
</dbReference>
<dbReference type="CDD" id="cd00086">
    <property type="entry name" value="homeodomain"/>
    <property type="match status" value="1"/>
</dbReference>
<dbReference type="GO" id="GO:0005634">
    <property type="term" value="C:nucleus"/>
    <property type="evidence" value="ECO:0007669"/>
    <property type="project" value="UniProtKB-SubCell"/>
</dbReference>
<comment type="subcellular location">
    <subcellularLocation>
        <location evidence="1">Nucleus</location>
    </subcellularLocation>
</comment>
<evidence type="ECO:0000313" key="4">
    <source>
        <dbReference type="Proteomes" id="UP001176961"/>
    </source>
</evidence>
<organism evidence="3 4">
    <name type="scientific">Cylicocyclus nassatus</name>
    <name type="common">Nematode worm</name>
    <dbReference type="NCBI Taxonomy" id="53992"/>
    <lineage>
        <taxon>Eukaryota</taxon>
        <taxon>Metazoa</taxon>
        <taxon>Ecdysozoa</taxon>
        <taxon>Nematoda</taxon>
        <taxon>Chromadorea</taxon>
        <taxon>Rhabditida</taxon>
        <taxon>Rhabditina</taxon>
        <taxon>Rhabditomorpha</taxon>
        <taxon>Strongyloidea</taxon>
        <taxon>Strongylidae</taxon>
        <taxon>Cylicocyclus</taxon>
    </lineage>
</organism>
<comment type="caution">
    <text evidence="3">The sequence shown here is derived from an EMBL/GenBank/DDBJ whole genome shotgun (WGS) entry which is preliminary data.</text>
</comment>
<name>A0AA36M9H7_CYLNA</name>
<dbReference type="PANTHER" id="PTHR14057">
    <property type="entry name" value="TRANSCRIPTION FACTOR ONECUT"/>
    <property type="match status" value="1"/>
</dbReference>
<keyword evidence="4" id="KW-1185">Reference proteome</keyword>
<dbReference type="EMBL" id="CATQJL010000305">
    <property type="protein sequence ID" value="CAJ0601582.1"/>
    <property type="molecule type" value="Genomic_DNA"/>
</dbReference>
<dbReference type="Gene3D" id="1.10.10.60">
    <property type="entry name" value="Homeodomain-like"/>
    <property type="match status" value="1"/>
</dbReference>
<feature type="non-terminal residue" evidence="3">
    <location>
        <position position="51"/>
    </location>
</feature>
<proteinExistence type="predicted"/>
<feature type="region of interest" description="Disordered" evidence="2">
    <location>
        <begin position="24"/>
        <end position="51"/>
    </location>
</feature>
<dbReference type="AlphaFoldDB" id="A0AA36M9H7"/>
<dbReference type="GO" id="GO:0000978">
    <property type="term" value="F:RNA polymerase II cis-regulatory region sequence-specific DNA binding"/>
    <property type="evidence" value="ECO:0007669"/>
    <property type="project" value="TreeGrafter"/>
</dbReference>